<feature type="transmembrane region" description="Helical" evidence="1">
    <location>
        <begin position="45"/>
        <end position="64"/>
    </location>
</feature>
<evidence type="ECO:0000256" key="1">
    <source>
        <dbReference type="SAM" id="Phobius"/>
    </source>
</evidence>
<feature type="transmembrane region" description="Helical" evidence="1">
    <location>
        <begin position="17"/>
        <end position="39"/>
    </location>
</feature>
<keyword evidence="1" id="KW-0812">Transmembrane</keyword>
<reference evidence="2" key="1">
    <citation type="submission" date="2020-02" db="EMBL/GenBank/DDBJ databases">
        <authorList>
            <person name="Meier V. D."/>
        </authorList>
    </citation>
    <scope>NUCLEOTIDE SEQUENCE</scope>
    <source>
        <strain evidence="2">AVDCRST_MAG12</strain>
    </source>
</reference>
<protein>
    <submittedName>
        <fullName evidence="2">Uncharacterized protein</fullName>
    </submittedName>
</protein>
<dbReference type="AlphaFoldDB" id="A0A6J4S9Q6"/>
<sequence>MLQITDAFKSRGGRGSWVAPAAVLACWSAGALVFAVLPAGSDGRYLVANVLYVGAAVFAVFSLARAIRGAHGRQRLFWGLLGAGVVANLAGDLGWAEIQETPLGAQGASLPHAAYLVSYLFLGGALLLLLGLATRRITLVTGLDALCIALSTGLLAWYFFLGAAVSGVTGWWEVSSTLSWVLFDAAWLFL</sequence>
<name>A0A6J4S9Q6_9ACTN</name>
<feature type="non-terminal residue" evidence="2">
    <location>
        <position position="190"/>
    </location>
</feature>
<keyword evidence="1" id="KW-1133">Transmembrane helix</keyword>
<gene>
    <name evidence="2" type="ORF">AVDCRST_MAG12-2225</name>
</gene>
<proteinExistence type="predicted"/>
<accession>A0A6J4S9Q6</accession>
<feature type="transmembrane region" description="Helical" evidence="1">
    <location>
        <begin position="145"/>
        <end position="165"/>
    </location>
</feature>
<evidence type="ECO:0000313" key="2">
    <source>
        <dbReference type="EMBL" id="CAA9493485.1"/>
    </source>
</evidence>
<feature type="transmembrane region" description="Helical" evidence="1">
    <location>
        <begin position="76"/>
        <end position="96"/>
    </location>
</feature>
<organism evidence="2">
    <name type="scientific">uncultured Rubrobacteraceae bacterium</name>
    <dbReference type="NCBI Taxonomy" id="349277"/>
    <lineage>
        <taxon>Bacteria</taxon>
        <taxon>Bacillati</taxon>
        <taxon>Actinomycetota</taxon>
        <taxon>Rubrobacteria</taxon>
        <taxon>Rubrobacterales</taxon>
        <taxon>Rubrobacteraceae</taxon>
        <taxon>environmental samples</taxon>
    </lineage>
</organism>
<feature type="transmembrane region" description="Helical" evidence="1">
    <location>
        <begin position="116"/>
        <end position="133"/>
    </location>
</feature>
<dbReference type="EMBL" id="CADCVK010000337">
    <property type="protein sequence ID" value="CAA9493485.1"/>
    <property type="molecule type" value="Genomic_DNA"/>
</dbReference>
<keyword evidence="1" id="KW-0472">Membrane</keyword>